<feature type="domain" description="Tr-type G" evidence="7">
    <location>
        <begin position="6"/>
        <end position="279"/>
    </location>
</feature>
<evidence type="ECO:0000313" key="8">
    <source>
        <dbReference type="EMBL" id="MBE1236600.1"/>
    </source>
</evidence>
<dbReference type="InterPro" id="IPR035649">
    <property type="entry name" value="EFG_V"/>
</dbReference>
<dbReference type="Pfam" id="PF14492">
    <property type="entry name" value="EFG_III"/>
    <property type="match status" value="1"/>
</dbReference>
<dbReference type="GO" id="GO:0003746">
    <property type="term" value="F:translation elongation factor activity"/>
    <property type="evidence" value="ECO:0007669"/>
    <property type="project" value="UniProtKB-KW"/>
</dbReference>
<dbReference type="CDD" id="cd01342">
    <property type="entry name" value="Translation_Factor_II_like"/>
    <property type="match status" value="1"/>
</dbReference>
<dbReference type="NCBIfam" id="NF009379">
    <property type="entry name" value="PRK12740.1-3"/>
    <property type="match status" value="1"/>
</dbReference>
<dbReference type="NCBIfam" id="NF009891">
    <property type="entry name" value="PRK13351.1-1"/>
    <property type="match status" value="1"/>
</dbReference>
<dbReference type="InterPro" id="IPR009000">
    <property type="entry name" value="Transl_B-barrel_sf"/>
</dbReference>
<dbReference type="CDD" id="cd04170">
    <property type="entry name" value="EF-G_bact"/>
    <property type="match status" value="1"/>
</dbReference>
<dbReference type="AlphaFoldDB" id="A0A8J7CQ94"/>
<evidence type="ECO:0000256" key="6">
    <source>
        <dbReference type="ARBA" id="ARBA00024731"/>
    </source>
</evidence>
<evidence type="ECO:0000259" key="7">
    <source>
        <dbReference type="PROSITE" id="PS51722"/>
    </source>
</evidence>
<dbReference type="SUPFAM" id="SSF50447">
    <property type="entry name" value="Translation proteins"/>
    <property type="match status" value="1"/>
</dbReference>
<comment type="function">
    <text evidence="6">Catalyzes the GTP-dependent ribosomal translocation step during translation elongation. During this step, the ribosome changes from the pre-translocational (PRE) to the post-translocational (POST) state as the newly formed A-site-bound peptidyl-tRNA and P-site-bound deacylated tRNA move to the P and E sites, respectively. Catalyzes the coordinated movement of the two tRNA molecules, the mRNA and conformational changes in the ribosome.</text>
</comment>
<gene>
    <name evidence="8" type="ORF">IHV25_02895</name>
</gene>
<evidence type="ECO:0000313" key="9">
    <source>
        <dbReference type="Proteomes" id="UP000631034"/>
    </source>
</evidence>
<dbReference type="Gene3D" id="2.40.30.10">
    <property type="entry name" value="Translation factors"/>
    <property type="match status" value="1"/>
</dbReference>
<dbReference type="InterPro" id="IPR014721">
    <property type="entry name" value="Ribsml_uS5_D2-typ_fold_subgr"/>
</dbReference>
<keyword evidence="5" id="KW-0342">GTP-binding</keyword>
<dbReference type="InterPro" id="IPR005517">
    <property type="entry name" value="Transl_elong_EFG/EF2_IV"/>
</dbReference>
<reference evidence="8" key="1">
    <citation type="submission" date="2020-10" db="EMBL/GenBank/DDBJ databases">
        <title>Genome sequence of the unusual species of purple photosynthetic bacteria, Phaeovibrio sulfidiphilus DSM 23193, type strain.</title>
        <authorList>
            <person name="Kyndt J.A."/>
            <person name="Meyer T.E."/>
        </authorList>
    </citation>
    <scope>NUCLEOTIDE SEQUENCE</scope>
    <source>
        <strain evidence="8">DSM 23193</strain>
    </source>
</reference>
<dbReference type="Pfam" id="PF00679">
    <property type="entry name" value="EFG_C"/>
    <property type="match status" value="1"/>
</dbReference>
<evidence type="ECO:0000256" key="3">
    <source>
        <dbReference type="ARBA" id="ARBA00022768"/>
    </source>
</evidence>
<evidence type="ECO:0000256" key="4">
    <source>
        <dbReference type="ARBA" id="ARBA00022917"/>
    </source>
</evidence>
<dbReference type="FunFam" id="3.30.230.10:FF:000003">
    <property type="entry name" value="Elongation factor G"/>
    <property type="match status" value="1"/>
</dbReference>
<dbReference type="RefSeq" id="WP_192533472.1">
    <property type="nucleotide sequence ID" value="NZ_JACZHT010000001.1"/>
</dbReference>
<dbReference type="Gene3D" id="3.40.50.300">
    <property type="entry name" value="P-loop containing nucleotide triphosphate hydrolases"/>
    <property type="match status" value="1"/>
</dbReference>
<dbReference type="InterPro" id="IPR047872">
    <property type="entry name" value="EFG_IV"/>
</dbReference>
<evidence type="ECO:0000256" key="1">
    <source>
        <dbReference type="ARBA" id="ARBA00017872"/>
    </source>
</evidence>
<dbReference type="CDD" id="cd16262">
    <property type="entry name" value="EFG_III"/>
    <property type="match status" value="1"/>
</dbReference>
<dbReference type="PANTHER" id="PTHR43261">
    <property type="entry name" value="TRANSLATION ELONGATION FACTOR G-RELATED"/>
    <property type="match status" value="1"/>
</dbReference>
<dbReference type="Gene3D" id="3.30.230.10">
    <property type="match status" value="1"/>
</dbReference>
<dbReference type="InterPro" id="IPR020568">
    <property type="entry name" value="Ribosomal_Su5_D2-typ_SF"/>
</dbReference>
<dbReference type="PROSITE" id="PS51722">
    <property type="entry name" value="G_TR_2"/>
    <property type="match status" value="1"/>
</dbReference>
<dbReference type="GO" id="GO:0097216">
    <property type="term" value="F:guanosine tetraphosphate binding"/>
    <property type="evidence" value="ECO:0007669"/>
    <property type="project" value="UniProtKB-ARBA"/>
</dbReference>
<organism evidence="8 9">
    <name type="scientific">Phaeovibrio sulfidiphilus</name>
    <dbReference type="NCBI Taxonomy" id="1220600"/>
    <lineage>
        <taxon>Bacteria</taxon>
        <taxon>Pseudomonadati</taxon>
        <taxon>Pseudomonadota</taxon>
        <taxon>Alphaproteobacteria</taxon>
        <taxon>Rhodospirillales</taxon>
        <taxon>Rhodospirillaceae</taxon>
        <taxon>Phaeovibrio</taxon>
    </lineage>
</organism>
<proteinExistence type="predicted"/>
<dbReference type="GO" id="GO:0003924">
    <property type="term" value="F:GTPase activity"/>
    <property type="evidence" value="ECO:0007669"/>
    <property type="project" value="InterPro"/>
</dbReference>
<dbReference type="SUPFAM" id="SSF54980">
    <property type="entry name" value="EF-G C-terminal domain-like"/>
    <property type="match status" value="2"/>
</dbReference>
<keyword evidence="9" id="KW-1185">Reference proteome</keyword>
<comment type="caution">
    <text evidence="8">The sequence shown here is derived from an EMBL/GenBank/DDBJ whole genome shotgun (WGS) entry which is preliminary data.</text>
</comment>
<evidence type="ECO:0000256" key="2">
    <source>
        <dbReference type="ARBA" id="ARBA00022741"/>
    </source>
</evidence>
<dbReference type="InterPro" id="IPR035647">
    <property type="entry name" value="EFG_III/V"/>
</dbReference>
<dbReference type="InterPro" id="IPR027417">
    <property type="entry name" value="P-loop_NTPase"/>
</dbReference>
<dbReference type="CDD" id="cd03713">
    <property type="entry name" value="EFG_mtEFG_C"/>
    <property type="match status" value="1"/>
</dbReference>
<dbReference type="SUPFAM" id="SSF54211">
    <property type="entry name" value="Ribosomal protein S5 domain 2-like"/>
    <property type="match status" value="1"/>
</dbReference>
<dbReference type="InterPro" id="IPR041095">
    <property type="entry name" value="EFG_II"/>
</dbReference>
<keyword evidence="4" id="KW-0648">Protein biosynthesis</keyword>
<protein>
    <recommendedName>
        <fullName evidence="1">Elongation factor G</fullName>
    </recommendedName>
</protein>
<dbReference type="Pfam" id="PF03764">
    <property type="entry name" value="EFG_IV"/>
    <property type="match status" value="1"/>
</dbReference>
<dbReference type="SMART" id="SM00889">
    <property type="entry name" value="EFG_IV"/>
    <property type="match status" value="1"/>
</dbReference>
<dbReference type="Gene3D" id="3.30.70.240">
    <property type="match status" value="1"/>
</dbReference>
<keyword evidence="3 8" id="KW-0251">Elongation factor</keyword>
<accession>A0A8J7CQ94</accession>
<dbReference type="InterPro" id="IPR000795">
    <property type="entry name" value="T_Tr_GTP-bd_dom"/>
</dbReference>
<dbReference type="Pfam" id="PF00009">
    <property type="entry name" value="GTP_EFTU"/>
    <property type="match status" value="1"/>
</dbReference>
<sequence>MPQRASAPRVAALVGPYSSGKTTLLESFLFATEAIRRKGTIPEGTTVGDSSPEAREREMSVELNIAETTYIDGSWTFLDCPGSVEFSQDTFNALSVADVALVVCDPDPDRAVMLTPMLRFLERQSIPHMIFINKMDTTTVRLAEIMEALQAVSTQTLVAREVPIRDAEGHVTGYVDLVSERAYNYRPGQESALIQAPESVFQRRDEERKELLENLADFNDSLLETLLSDVVPPKEAIYDNLTKDLNDGLVVPVFFGSALNDSGVRRILKALRHEVSTLEETRARFGIEGKGPVVQVFKTQYVEHIGKMSLARVWKGGVKDGQSIEGDKVTGLFSFTAGAPTKITDAPEGSIVGLGRLEMVKTGYLIGGESLLEPQPPMGPLFSLALHPKRKGDDVKLTTALAKLCEEDPSLKVETAPDTKELLIWGQGDIHLQVALDKLARQFHVEVEATRPQVPYKETIRKEVQQQGRFKRQTGGHGQYGDVHLTIAPLPRGEGFRFSETVTGGVVPRQYFPAVETGVREALVRGPLGFPVVDVAVTLTDGSYHTVDSSEQAFKSAGALAIREGIPKAGPVLLEPILQVEILVPSESTSKAQRALTTRRGQILGYEPRDGWPGWDVVTGYLPQAEMDDLIVEIRSVTMGMGRFHWVFHHLQELTGRPADEVVEARRAYLQS</sequence>
<dbReference type="InterPro" id="IPR009022">
    <property type="entry name" value="EFG_III"/>
</dbReference>
<dbReference type="Gene3D" id="3.30.70.870">
    <property type="entry name" value="Elongation Factor G (Translational Gtpase), domain 3"/>
    <property type="match status" value="1"/>
</dbReference>
<evidence type="ECO:0000256" key="5">
    <source>
        <dbReference type="ARBA" id="ARBA00023134"/>
    </source>
</evidence>
<dbReference type="GO" id="GO:0005525">
    <property type="term" value="F:GTP binding"/>
    <property type="evidence" value="ECO:0007669"/>
    <property type="project" value="UniProtKB-KW"/>
</dbReference>
<dbReference type="EMBL" id="JACZHT010000001">
    <property type="protein sequence ID" value="MBE1236600.1"/>
    <property type="molecule type" value="Genomic_DNA"/>
</dbReference>
<dbReference type="SUPFAM" id="SSF52540">
    <property type="entry name" value="P-loop containing nucleoside triphosphate hydrolases"/>
    <property type="match status" value="1"/>
</dbReference>
<dbReference type="CDD" id="cd01434">
    <property type="entry name" value="EFG_mtEFG1_IV"/>
    <property type="match status" value="1"/>
</dbReference>
<dbReference type="InterPro" id="IPR000640">
    <property type="entry name" value="EFG_V-like"/>
</dbReference>
<dbReference type="GO" id="GO:0032790">
    <property type="term" value="P:ribosome disassembly"/>
    <property type="evidence" value="ECO:0007669"/>
    <property type="project" value="TreeGrafter"/>
</dbReference>
<dbReference type="Proteomes" id="UP000631034">
    <property type="component" value="Unassembled WGS sequence"/>
</dbReference>
<name>A0A8J7CQ94_9PROT</name>
<keyword evidence="2" id="KW-0547">Nucleotide-binding</keyword>
<dbReference type="SMART" id="SM00838">
    <property type="entry name" value="EFG_C"/>
    <property type="match status" value="1"/>
</dbReference>
<dbReference type="PANTHER" id="PTHR43261:SF7">
    <property type="entry name" value="ELONGATION FACTOR G-LIKE PROTEIN"/>
    <property type="match status" value="1"/>
</dbReference>